<evidence type="ECO:0000259" key="1">
    <source>
        <dbReference type="Pfam" id="PF02470"/>
    </source>
</evidence>
<dbReference type="PANTHER" id="PTHR33371:SF4">
    <property type="entry name" value="INTERMEMBRANE PHOSPHOLIPID TRANSPORT SYSTEM BINDING PROTEIN MLAD"/>
    <property type="match status" value="1"/>
</dbReference>
<gene>
    <name evidence="2" type="ORF">HMPREF1250_0853</name>
</gene>
<dbReference type="OrthoDB" id="9764664at2"/>
<dbReference type="Proteomes" id="UP000017090">
    <property type="component" value="Unassembled WGS sequence"/>
</dbReference>
<name>U7UFK9_9FIRM</name>
<evidence type="ECO:0000313" key="3">
    <source>
        <dbReference type="Proteomes" id="UP000017090"/>
    </source>
</evidence>
<evidence type="ECO:0000313" key="2">
    <source>
        <dbReference type="EMBL" id="ERT58202.1"/>
    </source>
</evidence>
<accession>U7UFK9</accession>
<comment type="caution">
    <text evidence="2">The sequence shown here is derived from an EMBL/GenBank/DDBJ whole genome shotgun (WGS) entry which is preliminary data.</text>
</comment>
<dbReference type="AlphaFoldDB" id="U7UFK9"/>
<reference evidence="2 3" key="1">
    <citation type="submission" date="2013-09" db="EMBL/GenBank/DDBJ databases">
        <authorList>
            <person name="Durkin A.S."/>
            <person name="Haft D.R."/>
            <person name="McCorrison J."/>
            <person name="Torralba M."/>
            <person name="Gillis M."/>
            <person name="Haft D.H."/>
            <person name="Methe B."/>
            <person name="Sutton G."/>
            <person name="Nelson K.E."/>
        </authorList>
    </citation>
    <scope>NUCLEOTIDE SEQUENCE [LARGE SCALE GENOMIC DNA]</scope>
    <source>
        <strain evidence="2 3">BV3C16-1</strain>
    </source>
</reference>
<organism evidence="2 3">
    <name type="scientific">Megasphaera vaginalis</name>
    <name type="common">ex Srinivasan et al. 2021</name>
    <dbReference type="NCBI Taxonomy" id="1111454"/>
    <lineage>
        <taxon>Bacteria</taxon>
        <taxon>Bacillati</taxon>
        <taxon>Bacillota</taxon>
        <taxon>Negativicutes</taxon>
        <taxon>Veillonellales</taxon>
        <taxon>Veillonellaceae</taxon>
        <taxon>Megasphaera</taxon>
    </lineage>
</organism>
<proteinExistence type="predicted"/>
<dbReference type="eggNOG" id="COG1463">
    <property type="taxonomic scope" value="Bacteria"/>
</dbReference>
<dbReference type="RefSeq" id="WP_023054213.1">
    <property type="nucleotide sequence ID" value="NZ_AWXA01000046.1"/>
</dbReference>
<feature type="domain" description="Mce/MlaD" evidence="1">
    <location>
        <begin position="36"/>
        <end position="112"/>
    </location>
</feature>
<sequence length="411" mass="44699">MNWSAEAKVGLVTIVGVLLFTFVVVSLAHTEVFGKPGYPLHILFKDANGLHPGNSVRYVGVNVGKVESVTPSKDGVDVRIKLNKGTEIPRDSKASITTDGLLGEKIVSITAGEDRENLAAEGDYLSGSDAKTVNDMMKSADKLLTNVNLMMRNVNTVIGDEKTQAAMRGSLQNLEALTGNANGMMEANAGNVQQMTANMAAMTTALNESVQRLDGDGSLSDNMRATVGNIKSISGRFENIARSMESIATDPQSSADIKTTLRNTAQISDKVNHFFGGKGDIKMDGDVGLLYNDTKNESRGHVNFKVYRGNTFALLGAENIGGGTGLDLQYGRRSRFFDSRIGLINGDLGGGLDFFVDKPFRLSLEGYNPDDWRYRLKAQFRLTSNMYLFGQFTRPMDRSDGGNYYGINYVF</sequence>
<dbReference type="InterPro" id="IPR052336">
    <property type="entry name" value="MlaD_Phospholipid_Transporter"/>
</dbReference>
<dbReference type="PANTHER" id="PTHR33371">
    <property type="entry name" value="INTERMEMBRANE PHOSPHOLIPID TRANSPORT SYSTEM BINDING PROTEIN MLAD-RELATED"/>
    <property type="match status" value="1"/>
</dbReference>
<protein>
    <submittedName>
        <fullName evidence="2">Virulence factor, Mce family</fullName>
    </submittedName>
</protein>
<keyword evidence="3" id="KW-1185">Reference proteome</keyword>
<dbReference type="STRING" id="1111454.HMPREF1250_0853"/>
<dbReference type="EMBL" id="AWXA01000046">
    <property type="protein sequence ID" value="ERT58202.1"/>
    <property type="molecule type" value="Genomic_DNA"/>
</dbReference>
<dbReference type="PATRIC" id="fig|1111454.3.peg.1737"/>
<dbReference type="Pfam" id="PF02470">
    <property type="entry name" value="MlaD"/>
    <property type="match status" value="1"/>
</dbReference>
<dbReference type="InterPro" id="IPR003399">
    <property type="entry name" value="Mce/MlaD"/>
</dbReference>